<dbReference type="AlphaFoldDB" id="E4RWB0"/>
<dbReference type="InterPro" id="IPR015424">
    <property type="entry name" value="PyrdxlP-dep_Trfase"/>
</dbReference>
<evidence type="ECO:0000256" key="1">
    <source>
        <dbReference type="ARBA" id="ARBA00001933"/>
    </source>
</evidence>
<reference evidence="5 6" key="2">
    <citation type="journal article" date="2011" name="Stand. Genomic Sci.">
        <title>Complete genome sequence of Leadbetterella byssophila type strain (4M15).</title>
        <authorList>
            <person name="Abt B."/>
            <person name="Teshima H."/>
            <person name="Lucas S."/>
            <person name="Lapidus A."/>
            <person name="Del Rio T.G."/>
            <person name="Nolan M."/>
            <person name="Tice H."/>
            <person name="Cheng J.F."/>
            <person name="Pitluck S."/>
            <person name="Liolios K."/>
            <person name="Pagani I."/>
            <person name="Ivanova N."/>
            <person name="Mavromatis K."/>
            <person name="Pati A."/>
            <person name="Tapia R."/>
            <person name="Han C."/>
            <person name="Goodwin L."/>
            <person name="Chen A."/>
            <person name="Palaniappan K."/>
            <person name="Land M."/>
            <person name="Hauser L."/>
            <person name="Chang Y.J."/>
            <person name="Jeffries C.D."/>
            <person name="Rohde M."/>
            <person name="Goker M."/>
            <person name="Tindall B.J."/>
            <person name="Detter J.C."/>
            <person name="Woyke T."/>
            <person name="Bristow J."/>
            <person name="Eisen J.A."/>
            <person name="Markowitz V."/>
            <person name="Hugenholtz P."/>
            <person name="Klenk H.P."/>
            <person name="Kyrpides N.C."/>
        </authorList>
    </citation>
    <scope>NUCLEOTIDE SEQUENCE [LARGE SCALE GENOMIC DNA]</scope>
    <source>
        <strain evidence="6">DSM 17132 / JCM 16389 / KACC 11308 / NBRC 106382 / 4M15</strain>
    </source>
</reference>
<evidence type="ECO:0000256" key="2">
    <source>
        <dbReference type="ARBA" id="ARBA00006966"/>
    </source>
</evidence>
<evidence type="ECO:0000313" key="5">
    <source>
        <dbReference type="EMBL" id="ADQ17145.1"/>
    </source>
</evidence>
<evidence type="ECO:0000259" key="4">
    <source>
        <dbReference type="Pfam" id="PF01212"/>
    </source>
</evidence>
<keyword evidence="5" id="KW-0456">Lyase</keyword>
<dbReference type="Gene3D" id="3.90.1150.10">
    <property type="entry name" value="Aspartate Aminotransferase, domain 1"/>
    <property type="match status" value="1"/>
</dbReference>
<accession>E4RWB0</accession>
<dbReference type="InterPro" id="IPR001597">
    <property type="entry name" value="ArAA_b-elim_lyase/Thr_aldolase"/>
</dbReference>
<protein>
    <submittedName>
        <fullName evidence="5">L-threonine aldolase</fullName>
        <ecNumber evidence="5">4.1.2.5</ecNumber>
    </submittedName>
</protein>
<dbReference type="SUPFAM" id="SSF53383">
    <property type="entry name" value="PLP-dependent transferases"/>
    <property type="match status" value="1"/>
</dbReference>
<name>E4RWB0_LEAB4</name>
<dbReference type="Pfam" id="PF01212">
    <property type="entry name" value="Beta_elim_lyase"/>
    <property type="match status" value="1"/>
</dbReference>
<dbReference type="eggNOG" id="COG2008">
    <property type="taxonomic scope" value="Bacteria"/>
</dbReference>
<evidence type="ECO:0000256" key="3">
    <source>
        <dbReference type="ARBA" id="ARBA00022898"/>
    </source>
</evidence>
<keyword evidence="6" id="KW-1185">Reference proteome</keyword>
<dbReference type="HOGENOM" id="CLU_049619_1_0_10"/>
<dbReference type="KEGG" id="lby:Lbys_1431"/>
<dbReference type="GO" id="GO:0004793">
    <property type="term" value="F:threonine aldolase activity"/>
    <property type="evidence" value="ECO:0007669"/>
    <property type="project" value="UniProtKB-EC"/>
</dbReference>
<feature type="domain" description="Aromatic amino acid beta-eliminating lyase/threonine aldolase" evidence="4">
    <location>
        <begin position="21"/>
        <end position="292"/>
    </location>
</feature>
<dbReference type="InterPro" id="IPR015421">
    <property type="entry name" value="PyrdxlP-dep_Trfase_major"/>
</dbReference>
<reference key="1">
    <citation type="submission" date="2010-11" db="EMBL/GenBank/DDBJ databases">
        <title>The complete genome of Leadbetterella byssophila DSM 17132.</title>
        <authorList>
            <consortium name="US DOE Joint Genome Institute (JGI-PGF)"/>
            <person name="Lucas S."/>
            <person name="Copeland A."/>
            <person name="Lapidus A."/>
            <person name="Glavina del Rio T."/>
            <person name="Dalin E."/>
            <person name="Tice H."/>
            <person name="Bruce D."/>
            <person name="Goodwin L."/>
            <person name="Pitluck S."/>
            <person name="Kyrpides N."/>
            <person name="Mavromatis K."/>
            <person name="Ivanova N."/>
            <person name="Teshima H."/>
            <person name="Brettin T."/>
            <person name="Detter J.C."/>
            <person name="Han C."/>
            <person name="Tapia R."/>
            <person name="Land M."/>
            <person name="Hauser L."/>
            <person name="Markowitz V."/>
            <person name="Cheng J.-F."/>
            <person name="Hugenholtz P."/>
            <person name="Woyke T."/>
            <person name="Wu D."/>
            <person name="Tindall B."/>
            <person name="Pomrenke H.G."/>
            <person name="Brambilla E."/>
            <person name="Klenk H.-P."/>
            <person name="Eisen J.A."/>
        </authorList>
    </citation>
    <scope>NUCLEOTIDE SEQUENCE [LARGE SCALE GENOMIC DNA]</scope>
    <source>
        <strain>DSM 17132</strain>
    </source>
</reference>
<comment type="cofactor">
    <cofactor evidence="1">
        <name>pyridoxal 5'-phosphate</name>
        <dbReference type="ChEBI" id="CHEBI:597326"/>
    </cofactor>
</comment>
<organism evidence="5 6">
    <name type="scientific">Leadbetterella byssophila (strain DSM 17132 / JCM 16389 / KACC 11308 / NBRC 106382 / 4M15)</name>
    <dbReference type="NCBI Taxonomy" id="649349"/>
    <lineage>
        <taxon>Bacteria</taxon>
        <taxon>Pseudomonadati</taxon>
        <taxon>Bacteroidota</taxon>
        <taxon>Cytophagia</taxon>
        <taxon>Cytophagales</taxon>
        <taxon>Leadbetterellaceae</taxon>
        <taxon>Leadbetterella</taxon>
    </lineage>
</organism>
<keyword evidence="3" id="KW-0663">Pyridoxal phosphate</keyword>
<dbReference type="EMBL" id="CP002305">
    <property type="protein sequence ID" value="ADQ17145.1"/>
    <property type="molecule type" value="Genomic_DNA"/>
</dbReference>
<dbReference type="GO" id="GO:0006520">
    <property type="term" value="P:amino acid metabolic process"/>
    <property type="evidence" value="ECO:0007669"/>
    <property type="project" value="InterPro"/>
</dbReference>
<gene>
    <name evidence="5" type="ordered locus">Lbys_1431</name>
</gene>
<dbReference type="STRING" id="649349.Lbys_1431"/>
<dbReference type="EC" id="4.1.2.5" evidence="5"/>
<dbReference type="PANTHER" id="PTHR48097:SF5">
    <property type="entry name" value="LOW SPECIFICITY L-THREONINE ALDOLASE"/>
    <property type="match status" value="1"/>
</dbReference>
<proteinExistence type="inferred from homology"/>
<comment type="similarity">
    <text evidence="2">Belongs to the threonine aldolase family.</text>
</comment>
<sequence length="348" mass="38827">MGVFFMIKFLNDYSEGAHPLILQRLAETNLDQQSGYGTDSYSEAARQYIRSAMKRPDADVYFVSGGTQANLLVIAALLKPFESVIAVESGHINTHETGAIEATGHKIEYVLGKEGKLTPELIAPVLVKSPKYHTVKPRMVYISNTTELGTVYSKAELQALSEYCKANDLLLFMDGARLAMALASKFNDLTLEDIASYCDVFYIGGTKNGALLGEAVVLLNPIFKEEFPYHIKQRGALMAKGRLLGIQFETLFQNELWLELAKHANSLAEEIADCCESLGFKFLTLPQSNQIFPILPANVRSELHKKYDFFDWQPIDDDRCAIRVVTSWATSKADVTSFIQDLCTLQKK</sequence>
<dbReference type="InterPro" id="IPR015422">
    <property type="entry name" value="PyrdxlP-dep_Trfase_small"/>
</dbReference>
<dbReference type="Proteomes" id="UP000007435">
    <property type="component" value="Chromosome"/>
</dbReference>
<dbReference type="Gene3D" id="3.40.640.10">
    <property type="entry name" value="Type I PLP-dependent aspartate aminotransferase-like (Major domain)"/>
    <property type="match status" value="1"/>
</dbReference>
<dbReference type="PANTHER" id="PTHR48097">
    <property type="entry name" value="L-THREONINE ALDOLASE-RELATED"/>
    <property type="match status" value="1"/>
</dbReference>
<evidence type="ECO:0000313" key="6">
    <source>
        <dbReference type="Proteomes" id="UP000007435"/>
    </source>
</evidence>